<keyword evidence="2" id="KW-0472">Membrane</keyword>
<dbReference type="AlphaFoldDB" id="A0ABD3MIK2"/>
<comment type="caution">
    <text evidence="3">The sequence shown here is derived from an EMBL/GenBank/DDBJ whole genome shotgun (WGS) entry which is preliminary data.</text>
</comment>
<feature type="compositionally biased region" description="Low complexity" evidence="1">
    <location>
        <begin position="112"/>
        <end position="121"/>
    </location>
</feature>
<name>A0ABD3MIK2_9STRA</name>
<organism evidence="3 4">
    <name type="scientific">Stephanodiscus triporus</name>
    <dbReference type="NCBI Taxonomy" id="2934178"/>
    <lineage>
        <taxon>Eukaryota</taxon>
        <taxon>Sar</taxon>
        <taxon>Stramenopiles</taxon>
        <taxon>Ochrophyta</taxon>
        <taxon>Bacillariophyta</taxon>
        <taxon>Coscinodiscophyceae</taxon>
        <taxon>Thalassiosirophycidae</taxon>
        <taxon>Stephanodiscales</taxon>
        <taxon>Stephanodiscaceae</taxon>
        <taxon>Stephanodiscus</taxon>
    </lineage>
</organism>
<sequence length="342" mass="37350">MTDLIPDETVIMNNVVLPHSSSREPGARLEVSPLLGGDDPAASSSSSYRPNAEIVVRFVVPPSASTSTMADAQFVLELSGHAPGSIAPAKFTSSPPGGGIGCDGRRSHGKLSSSSSSSSSSGGEENAGEGDAIFTIDPARRWGATRRRPYPDSVAMAELEEAYIEEEREDIVDEIEAAEEDRDRGIGGTARGRSGRIGRRIRRGGGGDRGSAGSRTRGTIRSTNFQRMNKKEHDHARREHIKPLARGEHERFDKEAKEKFQAGVDEMMHDRPDSSRRWWWWCVGKDQDQGRGRAGYHGDVGTPLHPVAKMVIRSIFALALLCGLVDWYLGHRRKAAKGRRNL</sequence>
<accession>A0ABD3MIK2</accession>
<feature type="region of interest" description="Disordered" evidence="1">
    <location>
        <begin position="180"/>
        <end position="217"/>
    </location>
</feature>
<feature type="region of interest" description="Disordered" evidence="1">
    <location>
        <begin position="87"/>
        <end position="134"/>
    </location>
</feature>
<protein>
    <submittedName>
        <fullName evidence="3">Uncharacterized protein</fullName>
    </submittedName>
</protein>
<feature type="transmembrane region" description="Helical" evidence="2">
    <location>
        <begin position="310"/>
        <end position="330"/>
    </location>
</feature>
<feature type="compositionally biased region" description="Basic residues" evidence="1">
    <location>
        <begin position="193"/>
        <end position="203"/>
    </location>
</feature>
<evidence type="ECO:0000256" key="2">
    <source>
        <dbReference type="SAM" id="Phobius"/>
    </source>
</evidence>
<evidence type="ECO:0000313" key="4">
    <source>
        <dbReference type="Proteomes" id="UP001530315"/>
    </source>
</evidence>
<dbReference type="EMBL" id="JALLAZ020001822">
    <property type="protein sequence ID" value="KAL3762626.1"/>
    <property type="molecule type" value="Genomic_DNA"/>
</dbReference>
<feature type="region of interest" description="Disordered" evidence="1">
    <location>
        <begin position="19"/>
        <end position="47"/>
    </location>
</feature>
<evidence type="ECO:0000256" key="1">
    <source>
        <dbReference type="SAM" id="MobiDB-lite"/>
    </source>
</evidence>
<gene>
    <name evidence="3" type="ORF">ACHAW5_001219</name>
</gene>
<evidence type="ECO:0000313" key="3">
    <source>
        <dbReference type="EMBL" id="KAL3762626.1"/>
    </source>
</evidence>
<keyword evidence="4" id="KW-1185">Reference proteome</keyword>
<keyword evidence="2" id="KW-0812">Transmembrane</keyword>
<keyword evidence="2" id="KW-1133">Transmembrane helix</keyword>
<reference evidence="3 4" key="1">
    <citation type="submission" date="2024-10" db="EMBL/GenBank/DDBJ databases">
        <title>Updated reference genomes for cyclostephanoid diatoms.</title>
        <authorList>
            <person name="Roberts W.R."/>
            <person name="Alverson A.J."/>
        </authorList>
    </citation>
    <scope>NUCLEOTIDE SEQUENCE [LARGE SCALE GENOMIC DNA]</scope>
    <source>
        <strain evidence="3 4">AJA276-08</strain>
    </source>
</reference>
<dbReference type="Proteomes" id="UP001530315">
    <property type="component" value="Unassembled WGS sequence"/>
</dbReference>
<proteinExistence type="predicted"/>